<accession>E8T258</accession>
<dbReference type="HOGENOM" id="CLU_482259_0_0_0"/>
<dbReference type="AlphaFoldDB" id="E8T258"/>
<gene>
    <name evidence="1" type="ordered locus">Theam_0986</name>
</gene>
<proteinExistence type="predicted"/>
<dbReference type="InterPro" id="IPR005077">
    <property type="entry name" value="Peptidase_C11"/>
</dbReference>
<dbReference type="Pfam" id="PF03415">
    <property type="entry name" value="Peptidase_C11"/>
    <property type="match status" value="1"/>
</dbReference>
<dbReference type="PANTHER" id="PTHR37835">
    <property type="entry name" value="ALPHA-CLOSTRIPAIN"/>
    <property type="match status" value="1"/>
</dbReference>
<dbReference type="STRING" id="648996.Theam_0986"/>
<organism evidence="1 2">
    <name type="scientific">Thermovibrio ammonificans (strain DSM 15698 / JCM 12110 / HB-1)</name>
    <dbReference type="NCBI Taxonomy" id="648996"/>
    <lineage>
        <taxon>Bacteria</taxon>
        <taxon>Pseudomonadati</taxon>
        <taxon>Aquificota</taxon>
        <taxon>Aquificia</taxon>
        <taxon>Desulfurobacteriales</taxon>
        <taxon>Desulfurobacteriaceae</taxon>
        <taxon>Thermovibrio</taxon>
    </lineage>
</organism>
<dbReference type="Proteomes" id="UP000006362">
    <property type="component" value="Chromosome"/>
</dbReference>
<evidence type="ECO:0000313" key="2">
    <source>
        <dbReference type="Proteomes" id="UP000006362"/>
    </source>
</evidence>
<reference evidence="1" key="1">
    <citation type="submission" date="2011-01" db="EMBL/GenBank/DDBJ databases">
        <title>Complete sequence of chromosome of Thermovibrio ammonificans HB-1.</title>
        <authorList>
            <consortium name="US DOE Joint Genome Institute"/>
            <person name="Lucas S."/>
            <person name="Copeland A."/>
            <person name="Lapidus A."/>
            <person name="Cheng J.-F."/>
            <person name="Goodwin L."/>
            <person name="Pitluck S."/>
            <person name="Davenport K."/>
            <person name="Detter J.C."/>
            <person name="Han C."/>
            <person name="Tapia R."/>
            <person name="Land M."/>
            <person name="Hauser L."/>
            <person name="Kyrpides N."/>
            <person name="Ivanova N."/>
            <person name="Ovchinnikova G."/>
            <person name="Vetriani C."/>
            <person name="Woyke T."/>
        </authorList>
    </citation>
    <scope>NUCLEOTIDE SEQUENCE [LARGE SCALE GENOMIC DNA]</scope>
    <source>
        <strain evidence="1">HB-1</strain>
    </source>
</reference>
<keyword evidence="2" id="KW-1185">Reference proteome</keyword>
<sequence>MQLHIGGNFMVKKAPLALTLLFTFGCGGGGGSTGQITVSGTFSASYVKGVKVCIEGTGPCTTTDNSGRFSLESPTQRPLMSFWLPGVKLGDYQLQNSGETVTPFKIMGNATLGLTLAEIIHGAAGDINGTESRLDFENVTVSANVTSLQEALRSKEPFTLSVKNPQGEFTLNVDPSNATVEACTNGTCRQVSYRKWLVLIYMDGDNSLSSYAREDLKELQAVTYNPQVKVVALTDYAGSTPTQIAVSNEITGKLDITNSTYEPDMGDPQTLESFVKEFTGRFPAPNVALILWNHGDGWRSSKIAAEDATSRDYLFMFELVNALKELRSKGITVNLVGFDECLMGMEEVAYDLKDLTDVTVASEALEPGNGWDYTRVAGWISSNPAATPWEFAKAIVDAYYQTYKDSPADWPLTLTAVSSQQAQQIADNLDTLYGLLSNQTVEQFAAARSNATEVYDSGSYLYHVDLKSFAQALKLTGSDQIKTAAEELLGTLNGTYTAVIPAIDGTTYGGLSVYFPPTLASDEENLYCYFMETPGDCYGQTDYYNPFAQTLWDNFLQTYYQLEGE</sequence>
<protein>
    <submittedName>
        <fullName evidence="1">Peptidase C11 clostripain</fullName>
    </submittedName>
</protein>
<evidence type="ECO:0000313" key="1">
    <source>
        <dbReference type="EMBL" id="ADU96953.1"/>
    </source>
</evidence>
<dbReference type="KEGG" id="tam:Theam_0986"/>
<dbReference type="PANTHER" id="PTHR37835:SF1">
    <property type="entry name" value="ALPHA-CLOSTRIPAIN"/>
    <property type="match status" value="1"/>
</dbReference>
<dbReference type="Gene3D" id="3.40.50.11970">
    <property type="match status" value="1"/>
</dbReference>
<name>E8T258_THEA1</name>
<dbReference type="EMBL" id="CP002444">
    <property type="protein sequence ID" value="ADU96953.1"/>
    <property type="molecule type" value="Genomic_DNA"/>
</dbReference>
<dbReference type="eggNOG" id="COG2931">
    <property type="taxonomic scope" value="Bacteria"/>
</dbReference>